<gene>
    <name evidence="1" type="ORF">MNBD_GAMMA08-2627</name>
</gene>
<reference evidence="1" key="1">
    <citation type="submission" date="2018-06" db="EMBL/GenBank/DDBJ databases">
        <authorList>
            <person name="Zhirakovskaya E."/>
        </authorList>
    </citation>
    <scope>NUCLEOTIDE SEQUENCE</scope>
</reference>
<proteinExistence type="predicted"/>
<dbReference type="AlphaFoldDB" id="A0A3B0WUD6"/>
<name>A0A3B0WUD6_9ZZZZ</name>
<organism evidence="1">
    <name type="scientific">hydrothermal vent metagenome</name>
    <dbReference type="NCBI Taxonomy" id="652676"/>
    <lineage>
        <taxon>unclassified sequences</taxon>
        <taxon>metagenomes</taxon>
        <taxon>ecological metagenomes</taxon>
    </lineage>
</organism>
<dbReference type="EMBL" id="UOFH01000092">
    <property type="protein sequence ID" value="VAW59605.1"/>
    <property type="molecule type" value="Genomic_DNA"/>
</dbReference>
<dbReference type="InterPro" id="IPR011990">
    <property type="entry name" value="TPR-like_helical_dom_sf"/>
</dbReference>
<accession>A0A3B0WUD6</accession>
<dbReference type="SUPFAM" id="SSF48452">
    <property type="entry name" value="TPR-like"/>
    <property type="match status" value="1"/>
</dbReference>
<dbReference type="Gene3D" id="1.25.40.10">
    <property type="entry name" value="Tetratricopeptide repeat domain"/>
    <property type="match status" value="1"/>
</dbReference>
<evidence type="ECO:0008006" key="2">
    <source>
        <dbReference type="Google" id="ProtNLM"/>
    </source>
</evidence>
<protein>
    <recommendedName>
        <fullName evidence="2">TPR domain protein, component of TonB system</fullName>
    </recommendedName>
</protein>
<evidence type="ECO:0000313" key="1">
    <source>
        <dbReference type="EMBL" id="VAW59605.1"/>
    </source>
</evidence>
<sequence>MNNWFRFIFNSLALLGLCFFCQLQAHAKPSKINFEIMQLEDEFKTLSSAFYQDASSYPEDSLQEITNTEILLKDINKLKNKNQSIAAIQLIYYNIDTLKDNVDTKDVFEFIQLLLDQNEWNLANTLFRAIKDDGDKSLLATVQFIFAKYHAQRNEWKQVNKLLKGIATELSEENAAYANLLNGTALQHLKKHRQALVYYNKIKPTSQYYRYAQLNSAIANIRQGWWTDAQIKIQTLLKKSKKENHDELTNRLYLVLGYALLQREYYRDARDAFRNIGLNSQYTNRALLGIGLTATSQGDFIGGLNALTILKDKKTFDLSVDESYLLVPYVYEKLQQEMTVTTSYSEAMNYYQQRITQLDNISAQHLNFSSTKYVEKTASLVIKKNSFDYGSKYPESFIKNYQHILDFESSTKNAKIRKKTQALISKYDSTYQKIIADLTNKRKESLKSYLNQSRYGLARLYDNTTESGK</sequence>